<gene>
    <name evidence="1" type="ORF">LITE_LOCUS24031</name>
</gene>
<evidence type="ECO:0008006" key="3">
    <source>
        <dbReference type="Google" id="ProtNLM"/>
    </source>
</evidence>
<keyword evidence="2" id="KW-1185">Reference proteome</keyword>
<sequence>MCNSEETTESITAVYLFLGGKLLHIIAIRDMDCIIWYAFQFQIQDTELVFFTFSDLRFHWFIYNLEFGTYSELQFLLRENEEEVRSEVDLFSYSGIPRRLCSLLLLPGYFPTCHVFPSFNLLSLIMQVCLHFKSHTQ</sequence>
<comment type="caution">
    <text evidence="1">The sequence shown here is derived from an EMBL/GenBank/DDBJ whole genome shotgun (WGS) entry which is preliminary data.</text>
</comment>
<evidence type="ECO:0000313" key="1">
    <source>
        <dbReference type="EMBL" id="CAI0433783.1"/>
    </source>
</evidence>
<accession>A0AAV0LL01</accession>
<dbReference type="EMBL" id="CAMGYJ010000006">
    <property type="protein sequence ID" value="CAI0433783.1"/>
    <property type="molecule type" value="Genomic_DNA"/>
</dbReference>
<proteinExistence type="predicted"/>
<dbReference type="AlphaFoldDB" id="A0AAV0LL01"/>
<reference evidence="1" key="1">
    <citation type="submission" date="2022-08" db="EMBL/GenBank/DDBJ databases">
        <authorList>
            <person name="Gutierrez-Valencia J."/>
        </authorList>
    </citation>
    <scope>NUCLEOTIDE SEQUENCE</scope>
</reference>
<name>A0AAV0LL01_9ROSI</name>
<organism evidence="1 2">
    <name type="scientific">Linum tenue</name>
    <dbReference type="NCBI Taxonomy" id="586396"/>
    <lineage>
        <taxon>Eukaryota</taxon>
        <taxon>Viridiplantae</taxon>
        <taxon>Streptophyta</taxon>
        <taxon>Embryophyta</taxon>
        <taxon>Tracheophyta</taxon>
        <taxon>Spermatophyta</taxon>
        <taxon>Magnoliopsida</taxon>
        <taxon>eudicotyledons</taxon>
        <taxon>Gunneridae</taxon>
        <taxon>Pentapetalae</taxon>
        <taxon>rosids</taxon>
        <taxon>fabids</taxon>
        <taxon>Malpighiales</taxon>
        <taxon>Linaceae</taxon>
        <taxon>Linum</taxon>
    </lineage>
</organism>
<protein>
    <recommendedName>
        <fullName evidence="3">Maturase K</fullName>
    </recommendedName>
</protein>
<dbReference type="Proteomes" id="UP001154282">
    <property type="component" value="Unassembled WGS sequence"/>
</dbReference>
<evidence type="ECO:0000313" key="2">
    <source>
        <dbReference type="Proteomes" id="UP001154282"/>
    </source>
</evidence>